<feature type="compositionally biased region" description="Polar residues" evidence="1">
    <location>
        <begin position="1093"/>
        <end position="1104"/>
    </location>
</feature>
<feature type="compositionally biased region" description="Polar residues" evidence="1">
    <location>
        <begin position="467"/>
        <end position="483"/>
    </location>
</feature>
<feature type="region of interest" description="Disordered" evidence="1">
    <location>
        <begin position="60"/>
        <end position="274"/>
    </location>
</feature>
<feature type="region of interest" description="Disordered" evidence="1">
    <location>
        <begin position="294"/>
        <end position="371"/>
    </location>
</feature>
<feature type="region of interest" description="Disordered" evidence="1">
    <location>
        <begin position="1686"/>
        <end position="1897"/>
    </location>
</feature>
<feature type="compositionally biased region" description="Basic and acidic residues" evidence="1">
    <location>
        <begin position="1420"/>
        <end position="1437"/>
    </location>
</feature>
<dbReference type="EMBL" id="JABXXO010000003">
    <property type="protein sequence ID" value="KAF7782688.1"/>
    <property type="molecule type" value="Genomic_DNA"/>
</dbReference>
<comment type="caution">
    <text evidence="2">The sequence shown here is derived from an EMBL/GenBank/DDBJ whole genome shotgun (WGS) entry which is preliminary data.</text>
</comment>
<evidence type="ECO:0000313" key="2">
    <source>
        <dbReference type="EMBL" id="KAF7782688.1"/>
    </source>
</evidence>
<feature type="compositionally biased region" description="Basic residues" evidence="1">
    <location>
        <begin position="1822"/>
        <end position="1834"/>
    </location>
</feature>
<organism evidence="2 3">
    <name type="scientific">Agaricus bisporus var. burnettii</name>
    <dbReference type="NCBI Taxonomy" id="192524"/>
    <lineage>
        <taxon>Eukaryota</taxon>
        <taxon>Fungi</taxon>
        <taxon>Dikarya</taxon>
        <taxon>Basidiomycota</taxon>
        <taxon>Agaricomycotina</taxon>
        <taxon>Agaricomycetes</taxon>
        <taxon>Agaricomycetidae</taxon>
        <taxon>Agaricales</taxon>
        <taxon>Agaricineae</taxon>
        <taxon>Agaricaceae</taxon>
        <taxon>Agaricus</taxon>
    </lineage>
</organism>
<feature type="compositionally biased region" description="Acidic residues" evidence="1">
    <location>
        <begin position="1082"/>
        <end position="1092"/>
    </location>
</feature>
<feature type="compositionally biased region" description="Acidic residues" evidence="1">
    <location>
        <begin position="1744"/>
        <end position="1760"/>
    </location>
</feature>
<evidence type="ECO:0000256" key="1">
    <source>
        <dbReference type="SAM" id="MobiDB-lite"/>
    </source>
</evidence>
<evidence type="ECO:0000313" key="3">
    <source>
        <dbReference type="Proteomes" id="UP000629468"/>
    </source>
</evidence>
<feature type="compositionally biased region" description="Polar residues" evidence="1">
    <location>
        <begin position="1331"/>
        <end position="1352"/>
    </location>
</feature>
<reference evidence="2 3" key="1">
    <citation type="journal article" name="Sci. Rep.">
        <title>Telomere-to-telomere assembled and centromere annotated genomes of the two main subspecies of the button mushroom Agaricus bisporus reveal especially polymorphic chromosome ends.</title>
        <authorList>
            <person name="Sonnenberg A.S.M."/>
            <person name="Sedaghat-Telgerd N."/>
            <person name="Lavrijssen B."/>
            <person name="Ohm R.A."/>
            <person name="Hendrickx P.M."/>
            <person name="Scholtmeijer K."/>
            <person name="Baars J.J.P."/>
            <person name="van Peer A."/>
        </authorList>
    </citation>
    <scope>NUCLEOTIDE SEQUENCE [LARGE SCALE GENOMIC DNA]</scope>
    <source>
        <strain evidence="2 3">H119_p4</strain>
    </source>
</reference>
<feature type="compositionally biased region" description="Basic residues" evidence="1">
    <location>
        <begin position="1695"/>
        <end position="1704"/>
    </location>
</feature>
<feature type="region of interest" description="Disordered" evidence="1">
    <location>
        <begin position="1255"/>
        <end position="1515"/>
    </location>
</feature>
<feature type="compositionally biased region" description="Low complexity" evidence="1">
    <location>
        <begin position="1301"/>
        <end position="1314"/>
    </location>
</feature>
<feature type="compositionally biased region" description="Acidic residues" evidence="1">
    <location>
        <begin position="91"/>
        <end position="141"/>
    </location>
</feature>
<proteinExistence type="predicted"/>
<feature type="compositionally biased region" description="Polar residues" evidence="1">
    <location>
        <begin position="1725"/>
        <end position="1735"/>
    </location>
</feature>
<feature type="compositionally biased region" description="Polar residues" evidence="1">
    <location>
        <begin position="1183"/>
        <end position="1195"/>
    </location>
</feature>
<sequence>MPTVQASSTPKGPDLRFTTRLTNFHSTISTHGSGNSRETSRKLLVMKSYVDDSFAELKARRVLDKGKARDPREGPGLGPKSGDIEQPIEILSDEESEGEGEQSLEFEGSAEGEPDELYEQAKEEDDEDGGEQGGEDSDVENDIWSRRRRRIQYAAAGGSTRSPLSDDMERDVESGESGSDENEEDSNEGLVTARSPDSVIQLSSDEEAGTANLRQEEEEEAFLSEEDAEGVASSPAPVLEQGNEPEFRDEEDMQPSDEDTSFPPHPTSTLGDIRDPWAQVAKYAEDYYAGGEVVPDSRSRLSPHHLGINDDGAGFLTPDVVNPDLDMKEEEEGEEGEDEFEDEFAKDDLEDTETQELEPEPDENDHLFNRLRSYTQPKPVVYSAWRGPRTNFIAMGPGSNEEPILIDSDEELEEQNVTVEKHPTATLSDGVVGPFEEATIAHDGERFTKVCDQFIAIDAPVELQVNEQTQQSTDEQARPSTEATGHLLEAPSPRDPPEFSIVHETSRADADTIDDMSYVILDATRKAAQIDSDMYAHGSIDNSSPLSHTKYLDSTSGLQCESATAGDSEVQALDQMVAQVEVESRVTALPSTELYVPGQNTVYEKVDEEMDEMDELDDAGPWPLMTSDLDYPLESETVQVDDESARDSIDPSENVESNCDTFPSQALEVEDAENEKFSGINIFIEEADKSEPGLSLEPITINVQAPKPLIMPELEFEDSPTSADETGSPDDVRNATISGSIPSVAQSVPEEFVLEEETARRIYVIGSNDDQTPVPVEETIKLEEVAEGVGEVGVADAVLGEPEFMYVVQEPTSGPQLDDLAEHDRGISIDIASVQSDDIISTVEAGHVEDVPPDTDLEETTNVGCSEAEAEVIRVEDVRSFSEVLEDAKVSNIEEVAAFSIATEVPIVSCAAPEAVDEDYFARPCTPNLPPTHFDILGHTSTPSGNLPSIIQLPDTPQKVLSPGSTPAPGPTPVSIAIEAGVLKVLKENPDLFSATSTPTFQLPRRNSGAEITPSETKFSNIENTIAQQTSPLRASNSTHESSKQVCSDLPTFLPVTTTVKPVLYVDPYPYSLSTPLPYSQQEEDASEDATDQDNSFSSPSLNENEVDGATVNNAVASKSPGPGEETSNLMVETPITQLDNAKLQQDIVDVEAETDALLDEFLVDEPESDTDADGEADPEFTVQDSSVSARTSEGITDKESEGHILPVVSTSEGSGAAGKEMEPQEEIKDEAEALQANEDTLMEVDELEDPFKVMGNDSLIAPGEAPEVELIEESGEEETEKTIQEAGEVEPLDSQTAPTSEIPAEVPSVESVPVSPPSQVPPLRDASPGESLSASTRECMKSNHSPLQTHVVQHDSPFEVNTGPTDSAQGKEEVSSPASERTEIAQPRSLVTLPRIKTQGVPLAAQESRTKSSPRRVHVSLEDPYHADNDSDREEGSNAGKSGKRKRSLSEVSNGESPGGPRPASVAKGKSKVLRQSIKNASRPRKKPSPFSSSVTSRSPSVASTVASDGSSLLSPSYLSLSSSDPRPFIHAHSRRKLGNAPTTVQQQRHKQLQKVVPGSRSQDGVLRAENVLTKAPTGSSALGSTPMTRSHCRYHKISIPKTEDGPRIHFLVPGCSLNDAELIEEEEIEDHGEAIIRGDTLIADKIETINFEPYLLWAMRQLVGTELLRENEVYYLPEPNETIVRSTQEPKKKGGKPSKQRSKGADENITNPSRNPAPRSLPSDISSVGSAASVSRHVTGGLDDDDMSSITETEEEDISSSRPQEKEVSQNPPKELDVSSSKGEMSISRKRGRRLGQDAAAYYPSTDGDSGSDFGDHNSGRKSARSRGVKRPRASESNVAGADGRKPKKTKRQSSLNRSESHPEASQLALRRSPSHLDHLTEIQPPPSETVTNAA</sequence>
<dbReference type="Proteomes" id="UP000629468">
    <property type="component" value="Unassembled WGS sequence"/>
</dbReference>
<feature type="compositionally biased region" description="Acidic residues" evidence="1">
    <location>
        <begin position="327"/>
        <end position="363"/>
    </location>
</feature>
<feature type="compositionally biased region" description="Acidic residues" evidence="1">
    <location>
        <begin position="178"/>
        <end position="187"/>
    </location>
</feature>
<feature type="region of interest" description="Disordered" evidence="1">
    <location>
        <begin position="1166"/>
        <end position="1228"/>
    </location>
</feature>
<feature type="compositionally biased region" description="Low complexity" evidence="1">
    <location>
        <begin position="1490"/>
        <end position="1515"/>
    </location>
</feature>
<protein>
    <submittedName>
        <fullName evidence="2">Uncharacterized protein</fullName>
    </submittedName>
</protein>
<feature type="compositionally biased region" description="Acidic residues" evidence="1">
    <location>
        <begin position="247"/>
        <end position="260"/>
    </location>
</feature>
<feature type="compositionally biased region" description="Basic and acidic residues" evidence="1">
    <location>
        <begin position="60"/>
        <end position="73"/>
    </location>
</feature>
<gene>
    <name evidence="2" type="ORF">Agabi119p4_2064</name>
</gene>
<feature type="region of interest" description="Disordered" evidence="1">
    <location>
        <begin position="1072"/>
        <end position="1108"/>
    </location>
</feature>
<feature type="compositionally biased region" description="Acidic residues" evidence="1">
    <location>
        <begin position="216"/>
        <end position="229"/>
    </location>
</feature>
<accession>A0A8H7KJX2</accession>
<feature type="region of interest" description="Disordered" evidence="1">
    <location>
        <begin position="467"/>
        <end position="507"/>
    </location>
</feature>
<name>A0A8H7KJX2_AGABI</name>
<feature type="compositionally biased region" description="Acidic residues" evidence="1">
    <location>
        <begin position="1267"/>
        <end position="1280"/>
    </location>
</feature>
<feature type="compositionally biased region" description="Acidic residues" evidence="1">
    <location>
        <begin position="1166"/>
        <end position="1179"/>
    </location>
</feature>